<sequence length="1629" mass="183312">MGEQVLPGAPDQPVGDWRLCKERLASGPEGPLNNVSGWTIGPIDECSLEATENLLKGIAQVLNEEQRLLIYKLLIVIFAVIETKLSAAADEDEAKMLKSVRNQAMGRMRQYVLAFAQHEWNADQVRALWKWAVVPYVEIRQEGERTLTVAISSVLGLIEAMSEMPKLFHLLVARIQIDDVETCPLKIMVDSLLWEKTVPKYIQMVRTGLVSMLEFADETPEYVAELEYLPYEQKEGINLGTSLLVTQLDTILEYVARTLEGGKRGKASVDGDNLKILSELAPFIHQPAIAERFTLCLLIILDRKKKDAKPELIAKMLNTLAAIVRNLERPAEIYLRLPKLFVAFEDRQIRAALSELCNGLSENPNVQAVDKTLLSSLRDLESWNPRRLDEPDYERRALGYAMLSKIFREATARPHVQLLCAVIQSTAHTLAVIDDIALRAQASLNLRDLIDYLPKPGYDEQELLKAIDHQLLPMIVRGFKQPQQNVRDEFIRALHVLVCAFPGHPHMAELGKTRNVENPDRDFFENAVHIQIGRRRAAFADLAEDIEAGKIEMNAHVMVDYLIPLLRHYMLDVNEKMSSVSDASLLLLVAVLKRTPWNQYIRLLDLYINQLAQDLENEKAFIRIVCAVLDAFHFKAMEDEAEEEYLPPPEIDEEPMEVDEPPAPVEEEEAEKAAPKKLPKVEKPVSPKVVYDKVVKNLLPKLKLAINGKLNPKSKDVHKLAMDSGKKHFQEDDDVRRAPITLAAVKLLLKLPPIILKHQLHGVILKLVELLVARSDRVRDTARKVATQVVLALGPKYFPFVIKEMKHVMKRGFQVHVLIYTTNMLMGVMRDRLKPGDLDACLEVVMELCCEDLFYAAAEEKEIDAIKANVPEAKARRTMDTVENVGRFVGTSSLRTVLEPLYLVVDKKPTAKAIQTVGELLMHMAVGVKENPGIPLPTLLIFCHQLLEEHVAKMTAVQNKRTTVINEAKGVIKPESCCIIPMEPRRLGEITKQSLKSRSHVFVEYGLQIMAFLLQNKKFDPESSDDAARLDPFVSILAQCLTLKYDKVTSLALRCVYRMLMFPLPSLHSNTKSLTERLFVILADYSALGGAGNKQAVLELNQLLFKTFTGLIKISTAALLDDKHIELLLNYVATDVMDSAKQATAFALLKTIIAKEIKHPLLVDVVKLLRQQAVVSDYPSVQAQCRVVISAFIQHPQARKPKLELEWWLDQLEYEHEGGRLSAAEMLNTLFTTLLPERLEEVALIAVVKLGAQLVNDPSIKCRRYCSLAIRSLLAALKEGSRNEIFSAAVDWLDSENEANFAVAAGVISQLAGAEESRFANRSQEAFSQLLKVLAADDALEELAENTILSLIDAMTQILEPSKSLEEELAIILKSAFATLGPYCRCSQEMDQVRLAASAFIGQGLPLIGQVSMKGTAEPSAMELCDWMVFQLRASTVSEATAEQAIKNLIYLCECLGDEDWKNIVDRLAKVCQHEMRKLPDSAIRRLGVFKLCAGLALKNEGERLTHLAETFMPALARELMKKSAKNTEELCDMAMQVSEVLKKRIGEAAYAELLARASRALSDRIEERKILKKEKAIHQNPEELDKERKKRTKKKADARKRKIDTWKPYRVSKRQRVEKFREAASDED</sequence>
<evidence type="ECO:0000313" key="6">
    <source>
        <dbReference type="Proteomes" id="UP001177023"/>
    </source>
</evidence>
<name>A0AA36D7U7_9BILA</name>
<dbReference type="PANTHER" id="PTHR17695:SF11">
    <property type="entry name" value="SMALL SUBUNIT PROCESSOME COMPONENT 20 HOMOLOG"/>
    <property type="match status" value="1"/>
</dbReference>
<dbReference type="EMBL" id="CATQJA010002663">
    <property type="protein sequence ID" value="CAJ0581710.1"/>
    <property type="molecule type" value="Genomic_DNA"/>
</dbReference>
<evidence type="ECO:0000256" key="1">
    <source>
        <dbReference type="SAM" id="MobiDB-lite"/>
    </source>
</evidence>
<dbReference type="InterPro" id="IPR057525">
    <property type="entry name" value="UTP20_C"/>
</dbReference>
<dbReference type="Pfam" id="PF20416">
    <property type="entry name" value="UTP20"/>
    <property type="match status" value="1"/>
</dbReference>
<evidence type="ECO:0000259" key="4">
    <source>
        <dbReference type="Pfam" id="PF23099"/>
    </source>
</evidence>
<evidence type="ECO:0008006" key="7">
    <source>
        <dbReference type="Google" id="ProtNLM"/>
    </source>
</evidence>
<feature type="domain" description="U3 small nucleolar RNA-associated protein 20" evidence="3">
    <location>
        <begin position="729"/>
        <end position="947"/>
    </location>
</feature>
<proteinExistence type="predicted"/>
<organism evidence="5 6">
    <name type="scientific">Mesorhabditis spiculigera</name>
    <dbReference type="NCBI Taxonomy" id="96644"/>
    <lineage>
        <taxon>Eukaryota</taxon>
        <taxon>Metazoa</taxon>
        <taxon>Ecdysozoa</taxon>
        <taxon>Nematoda</taxon>
        <taxon>Chromadorea</taxon>
        <taxon>Rhabditida</taxon>
        <taxon>Rhabditina</taxon>
        <taxon>Rhabditomorpha</taxon>
        <taxon>Rhabditoidea</taxon>
        <taxon>Rhabditidae</taxon>
        <taxon>Mesorhabditinae</taxon>
        <taxon>Mesorhabditis</taxon>
    </lineage>
</organism>
<feature type="domain" description="U3 small nucleolar RNA-associated protein 20 N-terminal" evidence="2">
    <location>
        <begin position="53"/>
        <end position="482"/>
    </location>
</feature>
<evidence type="ECO:0000259" key="2">
    <source>
        <dbReference type="Pfam" id="PF07539"/>
    </source>
</evidence>
<dbReference type="InterPro" id="IPR046523">
    <property type="entry name" value="UTP20_dom"/>
</dbReference>
<comment type="caution">
    <text evidence="5">The sequence shown here is derived from an EMBL/GenBank/DDBJ whole genome shotgun (WGS) entry which is preliminary data.</text>
</comment>
<keyword evidence="6" id="KW-1185">Reference proteome</keyword>
<dbReference type="Pfam" id="PF07539">
    <property type="entry name" value="UTP20_N"/>
    <property type="match status" value="1"/>
</dbReference>
<gene>
    <name evidence="5" type="ORF">MSPICULIGERA_LOCUS19865</name>
</gene>
<dbReference type="InterPro" id="IPR052575">
    <property type="entry name" value="SSU_processome_comp_20"/>
</dbReference>
<accession>A0AA36D7U7</accession>
<dbReference type="PANTHER" id="PTHR17695">
    <property type="entry name" value="SMALL SUBUNIT PROCESSOME COMPONENT 20 HOMOLOG"/>
    <property type="match status" value="1"/>
</dbReference>
<dbReference type="GO" id="GO:0032040">
    <property type="term" value="C:small-subunit processome"/>
    <property type="evidence" value="ECO:0007669"/>
    <property type="project" value="TreeGrafter"/>
</dbReference>
<feature type="compositionally biased region" description="Basic residues" evidence="1">
    <location>
        <begin position="1589"/>
        <end position="1603"/>
    </location>
</feature>
<evidence type="ECO:0000313" key="5">
    <source>
        <dbReference type="EMBL" id="CAJ0581710.1"/>
    </source>
</evidence>
<dbReference type="Proteomes" id="UP001177023">
    <property type="component" value="Unassembled WGS sequence"/>
</dbReference>
<feature type="region of interest" description="Disordered" evidence="1">
    <location>
        <begin position="643"/>
        <end position="678"/>
    </location>
</feature>
<dbReference type="InterPro" id="IPR016024">
    <property type="entry name" value="ARM-type_fold"/>
</dbReference>
<dbReference type="Gene3D" id="1.25.10.10">
    <property type="entry name" value="Leucine-rich Repeat Variant"/>
    <property type="match status" value="1"/>
</dbReference>
<reference evidence="5" key="1">
    <citation type="submission" date="2023-06" db="EMBL/GenBank/DDBJ databases">
        <authorList>
            <person name="Delattre M."/>
        </authorList>
    </citation>
    <scope>NUCLEOTIDE SEQUENCE</scope>
    <source>
        <strain evidence="5">AF72</strain>
    </source>
</reference>
<dbReference type="GO" id="GO:0030686">
    <property type="term" value="C:90S preribosome"/>
    <property type="evidence" value="ECO:0007669"/>
    <property type="project" value="TreeGrafter"/>
</dbReference>
<dbReference type="Pfam" id="PF23099">
    <property type="entry name" value="UTP20_C"/>
    <property type="match status" value="1"/>
</dbReference>
<feature type="non-terminal residue" evidence="5">
    <location>
        <position position="1"/>
    </location>
</feature>
<evidence type="ECO:0000259" key="3">
    <source>
        <dbReference type="Pfam" id="PF20416"/>
    </source>
</evidence>
<feature type="region of interest" description="Disordered" evidence="1">
    <location>
        <begin position="1577"/>
        <end position="1606"/>
    </location>
</feature>
<dbReference type="InterPro" id="IPR011430">
    <property type="entry name" value="UTP20_N"/>
</dbReference>
<feature type="compositionally biased region" description="Basic and acidic residues" evidence="1">
    <location>
        <begin position="1577"/>
        <end position="1588"/>
    </location>
</feature>
<dbReference type="SUPFAM" id="SSF48371">
    <property type="entry name" value="ARM repeat"/>
    <property type="match status" value="2"/>
</dbReference>
<feature type="compositionally biased region" description="Acidic residues" evidence="1">
    <location>
        <begin position="643"/>
        <end position="670"/>
    </location>
</feature>
<feature type="domain" description="U3 small nucleolar RNA-associated protein 20 C-terminal" evidence="4">
    <location>
        <begin position="1302"/>
        <end position="1605"/>
    </location>
</feature>
<protein>
    <recommendedName>
        <fullName evidence="7">Small subunit processome component 20 homolog</fullName>
    </recommendedName>
</protein>
<dbReference type="InterPro" id="IPR011989">
    <property type="entry name" value="ARM-like"/>
</dbReference>